<keyword evidence="2" id="KW-0812">Transmembrane</keyword>
<dbReference type="PIRSF" id="PIRSF032162">
    <property type="entry name" value="UCP032162_imp"/>
    <property type="match status" value="1"/>
</dbReference>
<comment type="caution">
    <text evidence="3">The sequence shown here is derived from an EMBL/GenBank/DDBJ whole genome shotgun (WGS) entry which is preliminary data.</text>
</comment>
<reference evidence="3 4" key="1">
    <citation type="journal article" date="2021" name="Int. J. Syst. Evol. Microbiol.">
        <title>Steroidobacter gossypii sp. nov., isolated from soil of cotton cropping field.</title>
        <authorList>
            <person name="Huang R."/>
            <person name="Yang S."/>
            <person name="Zhen C."/>
            <person name="Liu W."/>
        </authorList>
    </citation>
    <scope>NUCLEOTIDE SEQUENCE [LARGE SCALE GENOMIC DNA]</scope>
    <source>
        <strain evidence="3 4">S1-65</strain>
    </source>
</reference>
<dbReference type="Pfam" id="PF10003">
    <property type="entry name" value="DUF2244"/>
    <property type="match status" value="1"/>
</dbReference>
<dbReference type="InterPro" id="IPR019253">
    <property type="entry name" value="DUF2244_TM"/>
</dbReference>
<feature type="transmembrane region" description="Helical" evidence="2">
    <location>
        <begin position="40"/>
        <end position="58"/>
    </location>
</feature>
<evidence type="ECO:0000313" key="4">
    <source>
        <dbReference type="Proteomes" id="UP000661077"/>
    </source>
</evidence>
<proteinExistence type="predicted"/>
<keyword evidence="2" id="KW-1133">Transmembrane helix</keyword>
<feature type="region of interest" description="Disordered" evidence="1">
    <location>
        <begin position="1"/>
        <end position="22"/>
    </location>
</feature>
<name>A0ABS1WT79_9GAMM</name>
<evidence type="ECO:0000256" key="1">
    <source>
        <dbReference type="SAM" id="MobiDB-lite"/>
    </source>
</evidence>
<dbReference type="EMBL" id="JAEVLS010000001">
    <property type="protein sequence ID" value="MBM0104166.1"/>
    <property type="molecule type" value="Genomic_DNA"/>
</dbReference>
<evidence type="ECO:0000256" key="2">
    <source>
        <dbReference type="SAM" id="Phobius"/>
    </source>
</evidence>
<gene>
    <name evidence="3" type="ORF">JM946_05390</name>
</gene>
<accession>A0ABS1WT79</accession>
<dbReference type="RefSeq" id="WP_203166103.1">
    <property type="nucleotide sequence ID" value="NZ_JAEVLS010000001.1"/>
</dbReference>
<sequence length="177" mass="19635">MNARADLPPPRPTPDAKPGARPGERVLELMPHRSLTPKTARIFIASVAAPTVVVALMFTAQGFWPVLPFAGLEIGLLTWAVRASMRSGLERETITVTQDSVIIRHWDRRGVQSSVFPRHWSRVTLHAPPAALHPSRLVLESRGRACEVGRFLTEDERRSLAVRLKQLVGNMNETPAL</sequence>
<organism evidence="3 4">
    <name type="scientific">Steroidobacter gossypii</name>
    <dbReference type="NCBI Taxonomy" id="2805490"/>
    <lineage>
        <taxon>Bacteria</taxon>
        <taxon>Pseudomonadati</taxon>
        <taxon>Pseudomonadota</taxon>
        <taxon>Gammaproteobacteria</taxon>
        <taxon>Steroidobacterales</taxon>
        <taxon>Steroidobacteraceae</taxon>
        <taxon>Steroidobacter</taxon>
    </lineage>
</organism>
<protein>
    <submittedName>
        <fullName evidence="3">DUF2244 domain-containing protein</fullName>
    </submittedName>
</protein>
<keyword evidence="4" id="KW-1185">Reference proteome</keyword>
<dbReference type="InterPro" id="IPR016990">
    <property type="entry name" value="UCP032162_TM"/>
</dbReference>
<keyword evidence="2" id="KW-0472">Membrane</keyword>
<dbReference type="Proteomes" id="UP000661077">
    <property type="component" value="Unassembled WGS sequence"/>
</dbReference>
<evidence type="ECO:0000313" key="3">
    <source>
        <dbReference type="EMBL" id="MBM0104166.1"/>
    </source>
</evidence>